<evidence type="ECO:0000313" key="2">
    <source>
        <dbReference type="EMBL" id="CRK13367.1"/>
    </source>
</evidence>
<dbReference type="InterPro" id="IPR011059">
    <property type="entry name" value="Metal-dep_hydrolase_composite"/>
</dbReference>
<gene>
    <name evidence="2" type="ORF">BN1723_017337</name>
</gene>
<organism evidence="2 3">
    <name type="scientific">Verticillium longisporum</name>
    <name type="common">Verticillium dahliae var. longisporum</name>
    <dbReference type="NCBI Taxonomy" id="100787"/>
    <lineage>
        <taxon>Eukaryota</taxon>
        <taxon>Fungi</taxon>
        <taxon>Dikarya</taxon>
        <taxon>Ascomycota</taxon>
        <taxon>Pezizomycotina</taxon>
        <taxon>Sordariomycetes</taxon>
        <taxon>Hypocreomycetidae</taxon>
        <taxon>Glomerellales</taxon>
        <taxon>Plectosphaerellaceae</taxon>
        <taxon>Verticillium</taxon>
    </lineage>
</organism>
<evidence type="ECO:0000256" key="1">
    <source>
        <dbReference type="ARBA" id="ARBA00022679"/>
    </source>
</evidence>
<dbReference type="GO" id="GO:0016810">
    <property type="term" value="F:hydrolase activity, acting on carbon-nitrogen (but not peptide) bonds"/>
    <property type="evidence" value="ECO:0007669"/>
    <property type="project" value="InterPro"/>
</dbReference>
<dbReference type="EMBL" id="CVQI01004003">
    <property type="protein sequence ID" value="CRK13367.1"/>
    <property type="molecule type" value="Genomic_DNA"/>
</dbReference>
<dbReference type="Proteomes" id="UP000045706">
    <property type="component" value="Unassembled WGS sequence"/>
</dbReference>
<dbReference type="AlphaFoldDB" id="A0A0G4KUE5"/>
<accession>A0A0G4KUE5</accession>
<reference evidence="3" key="1">
    <citation type="submission" date="2015-05" db="EMBL/GenBank/DDBJ databases">
        <authorList>
            <person name="Fogelqvist Johan"/>
        </authorList>
    </citation>
    <scope>NUCLEOTIDE SEQUENCE [LARGE SCALE GENOMIC DNA]</scope>
</reference>
<feature type="non-terminal residue" evidence="2">
    <location>
        <position position="130"/>
    </location>
</feature>
<dbReference type="Pfam" id="PF22235">
    <property type="entry name" value="FAS1_thioest_ins"/>
    <property type="match status" value="1"/>
</dbReference>
<dbReference type="Gene3D" id="2.40.128.700">
    <property type="match status" value="1"/>
</dbReference>
<proteinExistence type="predicted"/>
<dbReference type="SUPFAM" id="SSF51338">
    <property type="entry name" value="Composite domain of metallo-dependent hydrolases"/>
    <property type="match status" value="1"/>
</dbReference>
<dbReference type="GO" id="GO:0016740">
    <property type="term" value="F:transferase activity"/>
    <property type="evidence" value="ECO:0007669"/>
    <property type="project" value="UniProtKB-KW"/>
</dbReference>
<dbReference type="PANTHER" id="PTHR10982">
    <property type="entry name" value="MALONYL COA-ACYL CARRIER PROTEIN TRANSACYLASE"/>
    <property type="match status" value="1"/>
</dbReference>
<evidence type="ECO:0000313" key="3">
    <source>
        <dbReference type="Proteomes" id="UP000045706"/>
    </source>
</evidence>
<keyword evidence="1" id="KW-0808">Transferase</keyword>
<name>A0A0G4KUE5_VERLO</name>
<protein>
    <submittedName>
        <fullName evidence="2">Uncharacterized protein</fullName>
    </submittedName>
</protein>
<dbReference type="PANTHER" id="PTHR10982:SF21">
    <property type="entry name" value="FATTY ACID SYNTHASE SUBUNIT BETA"/>
    <property type="match status" value="1"/>
</dbReference>
<sequence>MEVTSQFLYRGVYADFENTFQRKAETPVQLHLATTQDVAVLKAKEWFNLDDLPQDIQLLGQTLEFRLQSFLKFQNKTVFSSIQTYGQGNVDIFGWETWEEKMAKWLFNGDDRNTKKVWVRGRLVHDRSPA</sequence>
<dbReference type="InterPro" id="IPR050830">
    <property type="entry name" value="Fungal_FAS"/>
</dbReference>